<evidence type="ECO:0000256" key="2">
    <source>
        <dbReference type="ARBA" id="ARBA00022679"/>
    </source>
</evidence>
<keyword evidence="3" id="KW-0104">Cadmium</keyword>
<keyword evidence="2 4" id="KW-0808">Transferase</keyword>
<organism evidence="5 6">
    <name type="scientific">Limibacillus halophilus</name>
    <dbReference type="NCBI Taxonomy" id="1579333"/>
    <lineage>
        <taxon>Bacteria</taxon>
        <taxon>Pseudomonadati</taxon>
        <taxon>Pseudomonadota</taxon>
        <taxon>Alphaproteobacteria</taxon>
        <taxon>Rhodospirillales</taxon>
        <taxon>Rhodovibrionaceae</taxon>
        <taxon>Limibacillus</taxon>
    </lineage>
</organism>
<evidence type="ECO:0000313" key="6">
    <source>
        <dbReference type="Proteomes" id="UP000581135"/>
    </source>
</evidence>
<evidence type="ECO:0000256" key="3">
    <source>
        <dbReference type="PIRSR" id="PIRSR602480-1"/>
    </source>
</evidence>
<dbReference type="Proteomes" id="UP000581135">
    <property type="component" value="Unassembled WGS sequence"/>
</dbReference>
<feature type="binding site" evidence="3">
    <location>
        <position position="69"/>
    </location>
    <ligand>
        <name>Mn(2+)</name>
        <dbReference type="ChEBI" id="CHEBI:29035"/>
    </ligand>
</feature>
<protein>
    <recommendedName>
        <fullName evidence="4">Phospho-2-dehydro-3-deoxyheptonate aldolase</fullName>
        <ecNumber evidence="4">2.5.1.54</ecNumber>
    </recommendedName>
</protein>
<dbReference type="EMBL" id="JACHXA010000003">
    <property type="protein sequence ID" value="MBB3065191.1"/>
    <property type="molecule type" value="Genomic_DNA"/>
</dbReference>
<sequence length="463" mass="50934">MVATWSPQSWRDKPIRQVPTYPDAAALADVEAKLASYPPLVFAGEARLLRAQLAKVAQGDAFLLQGGDCAEAFADFRANNIRDTFRVLLQMAVVLTFGAACPVVKVGRMAGQFAKPRSADTEVIDGVELPSYRGDIINDIAFTPESRIPDPQRMIQAYNQAAATLNLLRAFAQGGFADLHKVHGWNLEFVSGSPQGERYEALAQRIDETMAFMAACGLTPETATQLRETDFFTSHEALLLPYEQALTRVDSLTGRSYDCSAHFLWIGDRTRKADEAHVEFLRGVENPLGLKCGPSMDSDDLLRLIEVLNPKNDAGRLTLIARMGHEQVEEKLPALVRAVKREGFQVVWSCDPMHGNTIKSSTGFKTRPFDRILSEVRGFFAVHKAEGTYAGGVHFEMTGQDVTECLGGAQAISEDGLSARYHTYCDPRLNASQALELAFLIAEQLKEERNAMAEGTDRFAAAQ</sequence>
<evidence type="ECO:0000313" key="5">
    <source>
        <dbReference type="EMBL" id="MBB3065191.1"/>
    </source>
</evidence>
<dbReference type="InterPro" id="IPR002480">
    <property type="entry name" value="DAHP_synth_2"/>
</dbReference>
<dbReference type="PANTHER" id="PTHR21337">
    <property type="entry name" value="PHOSPHO-2-DEHYDRO-3-DEOXYHEPTONATE ALDOLASE 1, 2"/>
    <property type="match status" value="1"/>
</dbReference>
<gene>
    <name evidence="5" type="ORF">FHR98_001470</name>
</gene>
<reference evidence="5 6" key="1">
    <citation type="submission" date="2020-08" db="EMBL/GenBank/DDBJ databases">
        <title>Genomic Encyclopedia of Type Strains, Phase III (KMG-III): the genomes of soil and plant-associated and newly described type strains.</title>
        <authorList>
            <person name="Whitman W."/>
        </authorList>
    </citation>
    <scope>NUCLEOTIDE SEQUENCE [LARGE SCALE GENOMIC DNA]</scope>
    <source>
        <strain evidence="5 6">CECT 8803</strain>
    </source>
</reference>
<dbReference type="GO" id="GO:0009073">
    <property type="term" value="P:aromatic amino acid family biosynthetic process"/>
    <property type="evidence" value="ECO:0007669"/>
    <property type="project" value="InterPro"/>
</dbReference>
<keyword evidence="3" id="KW-0170">Cobalt</keyword>
<dbReference type="PANTHER" id="PTHR21337:SF0">
    <property type="entry name" value="PHOSPHO-2-DEHYDRO-3-DEOXYHEPTONATE ALDOLASE"/>
    <property type="match status" value="1"/>
</dbReference>
<dbReference type="SUPFAM" id="SSF51569">
    <property type="entry name" value="Aldolase"/>
    <property type="match status" value="1"/>
</dbReference>
<dbReference type="GO" id="GO:0003849">
    <property type="term" value="F:3-deoxy-7-phosphoheptulonate synthase activity"/>
    <property type="evidence" value="ECO:0007669"/>
    <property type="project" value="UniProtKB-EC"/>
</dbReference>
<keyword evidence="6" id="KW-1185">Reference proteome</keyword>
<name>A0A839SQW1_9PROT</name>
<feature type="binding site" evidence="3">
    <location>
        <position position="354"/>
    </location>
    <ligand>
        <name>Mn(2+)</name>
        <dbReference type="ChEBI" id="CHEBI:29035"/>
    </ligand>
</feature>
<proteinExistence type="inferred from homology"/>
<dbReference type="NCBIfam" id="TIGR01358">
    <property type="entry name" value="DAHP_synth_II"/>
    <property type="match status" value="1"/>
</dbReference>
<evidence type="ECO:0000256" key="1">
    <source>
        <dbReference type="ARBA" id="ARBA00008911"/>
    </source>
</evidence>
<feature type="binding site" evidence="3">
    <location>
        <position position="108"/>
    </location>
    <ligand>
        <name>phosphoenolpyruvate</name>
        <dbReference type="ChEBI" id="CHEBI:58702"/>
    </ligand>
</feature>
<dbReference type="Gene3D" id="3.20.20.70">
    <property type="entry name" value="Aldolase class I"/>
    <property type="match status" value="1"/>
</dbReference>
<dbReference type="RefSeq" id="WP_183415989.1">
    <property type="nucleotide sequence ID" value="NZ_JACHXA010000003.1"/>
</dbReference>
<dbReference type="Pfam" id="PF01474">
    <property type="entry name" value="DAHP_synth_2"/>
    <property type="match status" value="1"/>
</dbReference>
<feature type="binding site" evidence="3">
    <location>
        <position position="291"/>
    </location>
    <ligand>
        <name>phosphoenolpyruvate</name>
        <dbReference type="ChEBI" id="CHEBI:58702"/>
    </ligand>
</feature>
<comment type="cofactor">
    <cofactor evidence="3">
        <name>Mn(2+)</name>
        <dbReference type="ChEBI" id="CHEBI:29035"/>
    </cofactor>
    <cofactor evidence="3">
        <name>Co(2+)</name>
        <dbReference type="ChEBI" id="CHEBI:48828"/>
    </cofactor>
    <cofactor evidence="3">
        <name>Cd(2+)</name>
        <dbReference type="ChEBI" id="CHEBI:48775"/>
    </cofactor>
    <text evidence="3">Binds 1 divalent cation per subunit. The enzyme is active with manganese, cobalt or cadmium ions.</text>
</comment>
<dbReference type="InterPro" id="IPR013785">
    <property type="entry name" value="Aldolase_TIM"/>
</dbReference>
<feature type="binding site" evidence="3">
    <location>
        <position position="426"/>
    </location>
    <ligand>
        <name>Mn(2+)</name>
        <dbReference type="ChEBI" id="CHEBI:29035"/>
    </ligand>
</feature>
<keyword evidence="3" id="KW-0464">Manganese</keyword>
<accession>A0A839SQW1</accession>
<comment type="similarity">
    <text evidence="1 4">Belongs to the class-II DAHP synthase family.</text>
</comment>
<feature type="binding site" evidence="3">
    <location>
        <position position="396"/>
    </location>
    <ligand>
        <name>Mn(2+)</name>
        <dbReference type="ChEBI" id="CHEBI:29035"/>
    </ligand>
</feature>
<comment type="catalytic activity">
    <reaction evidence="4">
        <text>D-erythrose 4-phosphate + phosphoenolpyruvate + H2O = 7-phospho-2-dehydro-3-deoxy-D-arabino-heptonate + phosphate</text>
        <dbReference type="Rhea" id="RHEA:14717"/>
        <dbReference type="ChEBI" id="CHEBI:15377"/>
        <dbReference type="ChEBI" id="CHEBI:16897"/>
        <dbReference type="ChEBI" id="CHEBI:43474"/>
        <dbReference type="ChEBI" id="CHEBI:58394"/>
        <dbReference type="ChEBI" id="CHEBI:58702"/>
        <dbReference type="EC" id="2.5.1.54"/>
    </reaction>
</comment>
<dbReference type="EC" id="2.5.1.54" evidence="4"/>
<feature type="binding site" evidence="3">
    <location>
        <position position="322"/>
    </location>
    <ligand>
        <name>phosphoenolpyruvate</name>
        <dbReference type="ChEBI" id="CHEBI:58702"/>
    </ligand>
</feature>
<dbReference type="AlphaFoldDB" id="A0A839SQW1"/>
<evidence type="ECO:0000256" key="4">
    <source>
        <dbReference type="RuleBase" id="RU363071"/>
    </source>
</evidence>
<comment type="caution">
    <text evidence="5">The sequence shown here is derived from an EMBL/GenBank/DDBJ whole genome shotgun (WGS) entry which is preliminary data.</text>
</comment>